<feature type="transmembrane region" description="Helical" evidence="8">
    <location>
        <begin position="485"/>
        <end position="502"/>
    </location>
</feature>
<evidence type="ECO:0000313" key="11">
    <source>
        <dbReference type="Proteomes" id="UP001501295"/>
    </source>
</evidence>
<reference evidence="11" key="1">
    <citation type="journal article" date="2019" name="Int. J. Syst. Evol. Microbiol.">
        <title>The Global Catalogue of Microorganisms (GCM) 10K type strain sequencing project: providing services to taxonomists for standard genome sequencing and annotation.</title>
        <authorList>
            <consortium name="The Broad Institute Genomics Platform"/>
            <consortium name="The Broad Institute Genome Sequencing Center for Infectious Disease"/>
            <person name="Wu L."/>
            <person name="Ma J."/>
        </authorList>
    </citation>
    <scope>NUCLEOTIDE SEQUENCE [LARGE SCALE GENOMIC DNA]</scope>
    <source>
        <strain evidence="11">JCM 18956</strain>
    </source>
</reference>
<organism evidence="10 11">
    <name type="scientific">Frondihabitans cladoniiphilus</name>
    <dbReference type="NCBI Taxonomy" id="715785"/>
    <lineage>
        <taxon>Bacteria</taxon>
        <taxon>Bacillati</taxon>
        <taxon>Actinomycetota</taxon>
        <taxon>Actinomycetes</taxon>
        <taxon>Micrococcales</taxon>
        <taxon>Microbacteriaceae</taxon>
        <taxon>Frondihabitans</taxon>
    </lineage>
</organism>
<proteinExistence type="inferred from homology"/>
<evidence type="ECO:0000256" key="1">
    <source>
        <dbReference type="ARBA" id="ARBA00004651"/>
    </source>
</evidence>
<comment type="subcellular location">
    <subcellularLocation>
        <location evidence="1">Cell membrane</location>
        <topology evidence="1">Multi-pass membrane protein</topology>
    </subcellularLocation>
</comment>
<evidence type="ECO:0000256" key="2">
    <source>
        <dbReference type="ARBA" id="ARBA00022475"/>
    </source>
</evidence>
<evidence type="ECO:0000256" key="6">
    <source>
        <dbReference type="ARBA" id="ARBA00043993"/>
    </source>
</evidence>
<feature type="transmembrane region" description="Helical" evidence="8">
    <location>
        <begin position="459"/>
        <end position="479"/>
    </location>
</feature>
<keyword evidence="3 8" id="KW-0812">Transmembrane</keyword>
<keyword evidence="2" id="KW-1003">Cell membrane</keyword>
<dbReference type="Proteomes" id="UP001501295">
    <property type="component" value="Unassembled WGS sequence"/>
</dbReference>
<dbReference type="PANTHER" id="PTHR30509:SF9">
    <property type="entry name" value="MULTIDRUG RESISTANCE PROTEIN MDTO"/>
    <property type="match status" value="1"/>
</dbReference>
<comment type="similarity">
    <text evidence="6">Belongs to the YccS/YhfK family.</text>
</comment>
<evidence type="ECO:0000256" key="3">
    <source>
        <dbReference type="ARBA" id="ARBA00022692"/>
    </source>
</evidence>
<evidence type="ECO:0000313" key="10">
    <source>
        <dbReference type="EMBL" id="GAA4686840.1"/>
    </source>
</evidence>
<feature type="region of interest" description="Disordered" evidence="7">
    <location>
        <begin position="304"/>
        <end position="343"/>
    </location>
</feature>
<gene>
    <name evidence="10" type="ORF">GCM10025780_37100</name>
</gene>
<feature type="transmembrane region" description="Helical" evidence="8">
    <location>
        <begin position="40"/>
        <end position="73"/>
    </location>
</feature>
<evidence type="ECO:0000256" key="7">
    <source>
        <dbReference type="SAM" id="MobiDB-lite"/>
    </source>
</evidence>
<feature type="transmembrane region" description="Helical" evidence="8">
    <location>
        <begin position="408"/>
        <end position="428"/>
    </location>
</feature>
<feature type="compositionally biased region" description="Basic and acidic residues" evidence="7">
    <location>
        <begin position="382"/>
        <end position="393"/>
    </location>
</feature>
<keyword evidence="11" id="KW-1185">Reference proteome</keyword>
<keyword evidence="5 8" id="KW-0472">Membrane</keyword>
<dbReference type="RefSeq" id="WP_345377435.1">
    <property type="nucleotide sequence ID" value="NZ_BAABLM010000012.1"/>
</dbReference>
<feature type="region of interest" description="Disordered" evidence="7">
    <location>
        <begin position="372"/>
        <end position="400"/>
    </location>
</feature>
<feature type="transmembrane region" description="Helical" evidence="8">
    <location>
        <begin position="85"/>
        <end position="104"/>
    </location>
</feature>
<dbReference type="InterPro" id="IPR049453">
    <property type="entry name" value="Memb_transporter_dom"/>
</dbReference>
<feature type="transmembrane region" description="Helical" evidence="8">
    <location>
        <begin position="159"/>
        <end position="178"/>
    </location>
</feature>
<feature type="transmembrane region" description="Helical" evidence="8">
    <location>
        <begin position="538"/>
        <end position="556"/>
    </location>
</feature>
<comment type="caution">
    <text evidence="10">The sequence shown here is derived from an EMBL/GenBank/DDBJ whole genome shotgun (WGS) entry which is preliminary data.</text>
</comment>
<feature type="transmembrane region" description="Helical" evidence="8">
    <location>
        <begin position="110"/>
        <end position="126"/>
    </location>
</feature>
<dbReference type="EMBL" id="BAABLM010000012">
    <property type="protein sequence ID" value="GAA4686840.1"/>
    <property type="molecule type" value="Genomic_DNA"/>
</dbReference>
<evidence type="ECO:0000259" key="9">
    <source>
        <dbReference type="Pfam" id="PF13515"/>
    </source>
</evidence>
<sequence>MPLTDVVRTATRPFRRVARILATADPDLSRLRTAATTITTLLVVAVVLFTLAALTGLSAIAVIPGLIVTMLASTAVREPRPGPRAVAILLLLPSSVATISLASVVSGTPLLADAVFVAVAFAAVMIRAIGPRGVAIGMVGFMSYFLAIFTKVSPAEIPVVAGAVTIAALLTIALRYVFRPRHPDRDLRRMLRALGVRAGRVLDAVDDGVRAGTIDERLRRSIRSRLAASGSTAASVEQALETAAAPLVLGVDNDDLGVRVFDFQLVLERLCSTVRRVLDDGSASPEQLLRISARLRELRRAVHSPLRLDGPPGSTPALLRAPSPRDQAPHDARPGAHVSEAGISDADERLESLSRILRFAFAAWQGIVTRGPDALDETPTDTARKTGNEDARVESATPPPRTANLGRLWRTAVQVAVAAALAIAAGTALSSTRWFWAVIAAFVVFVGTSTRGEILTKGWLRVIGTLGGVVAGVLIAGLVGGNVPVSVVLIVVALFLGFYLMSISSAFMIFFITTMLALLYGILGEFSVALLLTRLEETAAGAAIGILVSYVVFPNSTSGAVRGDVRTFLGELAAAIRLSGERLTDVRGDTDDQDSPAGRETARLGAISAPDDVRALRESFAALGTTSKPLTQGLAGVSDRSGSRRTMLILASCEHHARALVRAADGAVAAASDAAVGDVLDRAIRAVLDDVERFTGALEERRMSRVVFRPADALIDAFEDHPAVVASRHRIALVAAARHLHAVDQALCGRGSELGATLEPLTA</sequence>
<evidence type="ECO:0000256" key="8">
    <source>
        <dbReference type="SAM" id="Phobius"/>
    </source>
</evidence>
<accession>A0ABP8WDK0</accession>
<feature type="transmembrane region" description="Helical" evidence="8">
    <location>
        <begin position="434"/>
        <end position="452"/>
    </location>
</feature>
<feature type="transmembrane region" description="Helical" evidence="8">
    <location>
        <begin position="509"/>
        <end position="532"/>
    </location>
</feature>
<evidence type="ECO:0000256" key="4">
    <source>
        <dbReference type="ARBA" id="ARBA00022989"/>
    </source>
</evidence>
<dbReference type="Pfam" id="PF13515">
    <property type="entry name" value="FUSC_2"/>
    <property type="match status" value="1"/>
</dbReference>
<name>A0ABP8WDK0_9MICO</name>
<protein>
    <recommendedName>
        <fullName evidence="9">Integral membrane bound transporter domain-containing protein</fullName>
    </recommendedName>
</protein>
<keyword evidence="4 8" id="KW-1133">Transmembrane helix</keyword>
<feature type="domain" description="Integral membrane bound transporter" evidence="9">
    <location>
        <begin position="421"/>
        <end position="548"/>
    </location>
</feature>
<dbReference type="PANTHER" id="PTHR30509">
    <property type="entry name" value="P-HYDROXYBENZOIC ACID EFFLUX PUMP SUBUNIT-RELATED"/>
    <property type="match status" value="1"/>
</dbReference>
<evidence type="ECO:0000256" key="5">
    <source>
        <dbReference type="ARBA" id="ARBA00023136"/>
    </source>
</evidence>